<dbReference type="AlphaFoldDB" id="G4Z9D5"/>
<evidence type="ECO:0000313" key="2">
    <source>
        <dbReference type="EMBL" id="EGZ21936.1"/>
    </source>
</evidence>
<evidence type="ECO:0000313" key="3">
    <source>
        <dbReference type="Proteomes" id="UP000002640"/>
    </source>
</evidence>
<dbReference type="EMBL" id="JH159153">
    <property type="protein sequence ID" value="EGZ21936.1"/>
    <property type="molecule type" value="Genomic_DNA"/>
</dbReference>
<accession>G4Z9D5</accession>
<feature type="compositionally biased region" description="Pro residues" evidence="1">
    <location>
        <begin position="1"/>
        <end position="10"/>
    </location>
</feature>
<reference evidence="2 3" key="1">
    <citation type="journal article" date="2006" name="Science">
        <title>Phytophthora genome sequences uncover evolutionary origins and mechanisms of pathogenesis.</title>
        <authorList>
            <person name="Tyler B.M."/>
            <person name="Tripathy S."/>
            <person name="Zhang X."/>
            <person name="Dehal P."/>
            <person name="Jiang R.H."/>
            <person name="Aerts A."/>
            <person name="Arredondo F.D."/>
            <person name="Baxter L."/>
            <person name="Bensasson D."/>
            <person name="Beynon J.L."/>
            <person name="Chapman J."/>
            <person name="Damasceno C.M."/>
            <person name="Dorrance A.E."/>
            <person name="Dou D."/>
            <person name="Dickerman A.W."/>
            <person name="Dubchak I.L."/>
            <person name="Garbelotto M."/>
            <person name="Gijzen M."/>
            <person name="Gordon S.G."/>
            <person name="Govers F."/>
            <person name="Grunwald N.J."/>
            <person name="Huang W."/>
            <person name="Ivors K.L."/>
            <person name="Jones R.W."/>
            <person name="Kamoun S."/>
            <person name="Krampis K."/>
            <person name="Lamour K.H."/>
            <person name="Lee M.K."/>
            <person name="McDonald W.H."/>
            <person name="Medina M."/>
            <person name="Meijer H.J."/>
            <person name="Nordberg E.K."/>
            <person name="Maclean D.J."/>
            <person name="Ospina-Giraldo M.D."/>
            <person name="Morris P.F."/>
            <person name="Phuntumart V."/>
            <person name="Putnam N.H."/>
            <person name="Rash S."/>
            <person name="Rose J.K."/>
            <person name="Sakihama Y."/>
            <person name="Salamov A.A."/>
            <person name="Savidor A."/>
            <person name="Scheuring C.F."/>
            <person name="Smith B.M."/>
            <person name="Sobral B.W."/>
            <person name="Terry A."/>
            <person name="Torto-Alalibo T.A."/>
            <person name="Win J."/>
            <person name="Xu Z."/>
            <person name="Zhang H."/>
            <person name="Grigoriev I.V."/>
            <person name="Rokhsar D.S."/>
            <person name="Boore J.L."/>
        </authorList>
    </citation>
    <scope>NUCLEOTIDE SEQUENCE [LARGE SCALE GENOMIC DNA]</scope>
    <source>
        <strain evidence="2 3">P6497</strain>
    </source>
</reference>
<dbReference type="Proteomes" id="UP000002640">
    <property type="component" value="Unassembled WGS sequence"/>
</dbReference>
<sequence length="223" mass="24830">MRPKNNPQPKPLYRKPGHKARRKAVRDSKRIYHAKTMKTKLAQEYRNLPGLREALQSLREQIADEEKPPAQTAGEAVVEHTEEQQQVAEALDANAPATGAIFWPRSIDHSLELTVAEGVRIKGYWPSDVCQCLVDCFSDGCSNATSSLFCDEDNCKFEGRCSNGILECSAMELFQSAIGIGVRATDTIPVGATFAPYTGFLTDFDYDAEVHQRHYVISLHARS</sequence>
<evidence type="ECO:0000256" key="1">
    <source>
        <dbReference type="SAM" id="MobiDB-lite"/>
    </source>
</evidence>
<feature type="region of interest" description="Disordered" evidence="1">
    <location>
        <begin position="1"/>
        <end position="28"/>
    </location>
</feature>
<protein>
    <recommendedName>
        <fullName evidence="4">AWS domain-containing protein</fullName>
    </recommendedName>
</protein>
<dbReference type="KEGG" id="psoj:PHYSODRAFT_299485"/>
<feature type="compositionally biased region" description="Basic residues" evidence="1">
    <location>
        <begin position="12"/>
        <end position="24"/>
    </location>
</feature>
<dbReference type="RefSeq" id="XP_009524653.1">
    <property type="nucleotide sequence ID" value="XM_009526358.1"/>
</dbReference>
<dbReference type="Gene3D" id="2.170.270.10">
    <property type="entry name" value="SET domain"/>
    <property type="match status" value="1"/>
</dbReference>
<evidence type="ECO:0008006" key="4">
    <source>
        <dbReference type="Google" id="ProtNLM"/>
    </source>
</evidence>
<keyword evidence="3" id="KW-1185">Reference proteome</keyword>
<dbReference type="InterPro" id="IPR046341">
    <property type="entry name" value="SET_dom_sf"/>
</dbReference>
<proteinExistence type="predicted"/>
<name>G4Z9D5_PHYSP</name>
<gene>
    <name evidence="2" type="ORF">PHYSODRAFT_299485</name>
</gene>
<organism evidence="2 3">
    <name type="scientific">Phytophthora sojae (strain P6497)</name>
    <name type="common">Soybean stem and root rot agent</name>
    <name type="synonym">Phytophthora megasperma f. sp. glycines</name>
    <dbReference type="NCBI Taxonomy" id="1094619"/>
    <lineage>
        <taxon>Eukaryota</taxon>
        <taxon>Sar</taxon>
        <taxon>Stramenopiles</taxon>
        <taxon>Oomycota</taxon>
        <taxon>Peronosporomycetes</taxon>
        <taxon>Peronosporales</taxon>
        <taxon>Peronosporaceae</taxon>
        <taxon>Phytophthora</taxon>
    </lineage>
</organism>
<dbReference type="GeneID" id="20641748"/>
<dbReference type="SUPFAM" id="SSF82199">
    <property type="entry name" value="SET domain"/>
    <property type="match status" value="1"/>
</dbReference>
<dbReference type="InParanoid" id="G4Z9D5"/>